<evidence type="ECO:0000313" key="1">
    <source>
        <dbReference type="EMBL" id="CDM56257.1"/>
    </source>
</evidence>
<evidence type="ECO:0000313" key="2">
    <source>
        <dbReference type="Proteomes" id="UP000019443"/>
    </source>
</evidence>
<dbReference type="Proteomes" id="UP000019443">
    <property type="component" value="Chromosome"/>
</dbReference>
<dbReference type="EMBL" id="HG916852">
    <property type="protein sequence ID" value="CDM56257.1"/>
    <property type="molecule type" value="Genomic_DNA"/>
</dbReference>
<reference evidence="1" key="1">
    <citation type="submission" date="2013-11" db="EMBL/GenBank/DDBJ databases">
        <title>Draft genome sequence of the broad-host-range Rhizobium sp. LPU83 strain, a member of the low-genetic diversity Oregon-like Rhizobium sp. group.</title>
        <authorList>
            <person name="Wibberg D."/>
            <person name="Puehler A."/>
            <person name="Schlueter A."/>
        </authorList>
    </citation>
    <scope>NUCLEOTIDE SEQUENCE [LARGE SCALE GENOMIC DNA]</scope>
    <source>
        <strain evidence="1">LPU83</strain>
    </source>
</reference>
<proteinExistence type="predicted"/>
<organism evidence="1 2">
    <name type="scientific">Rhizobium favelukesii</name>
    <dbReference type="NCBI Taxonomy" id="348824"/>
    <lineage>
        <taxon>Bacteria</taxon>
        <taxon>Pseudomonadati</taxon>
        <taxon>Pseudomonadota</taxon>
        <taxon>Alphaproteobacteria</taxon>
        <taxon>Hyphomicrobiales</taxon>
        <taxon>Rhizobiaceae</taxon>
        <taxon>Rhizobium/Agrobacterium group</taxon>
        <taxon>Rhizobium</taxon>
    </lineage>
</organism>
<name>W6R4J7_9HYPH</name>
<dbReference type="AlphaFoldDB" id="W6R4J7"/>
<gene>
    <name evidence="1" type="ORF">LPU83_0575</name>
</gene>
<dbReference type="KEGG" id="rhl:LPU83_0575"/>
<dbReference type="PATRIC" id="fig|348824.6.peg.613"/>
<sequence length="129" mass="14166">MRRLKQVSRDAHATPLLRASFVSNAFIVWSVNGLMNDARAVRSAVGQDLDGHSEDELVVLDEDFVSKRERRELEELAGGAVEGGCGGGDLDGVVEVRSRMPRPWPPSPRRRKTALVTKRIIIDGFSLAA</sequence>
<dbReference type="HOGENOM" id="CLU_1947107_0_0_5"/>
<accession>W6R4J7</accession>
<keyword evidence="2" id="KW-1185">Reference proteome</keyword>
<protein>
    <submittedName>
        <fullName evidence="1">Uncharacterized protein</fullName>
    </submittedName>
</protein>